<dbReference type="EMBL" id="HE575320">
    <property type="protein sequence ID" value="CCC91422.1"/>
    <property type="molecule type" value="Genomic_DNA"/>
</dbReference>
<evidence type="ECO:0000313" key="1">
    <source>
        <dbReference type="EMBL" id="CCC91422.1"/>
    </source>
</evidence>
<reference evidence="1" key="1">
    <citation type="journal article" date="2012" name="Proc. Natl. Acad. Sci. U.S.A.">
        <title>Antigenic diversity is generated by distinct evolutionary mechanisms in African trypanosome species.</title>
        <authorList>
            <person name="Jackson A.P."/>
            <person name="Berry A."/>
            <person name="Aslett M."/>
            <person name="Allison H.C."/>
            <person name="Burton P."/>
            <person name="Vavrova-Anderson J."/>
            <person name="Brown R."/>
            <person name="Browne H."/>
            <person name="Corton N."/>
            <person name="Hauser H."/>
            <person name="Gamble J."/>
            <person name="Gilderthorp R."/>
            <person name="Marcello L."/>
            <person name="McQuillan J."/>
            <person name="Otto T.D."/>
            <person name="Quail M.A."/>
            <person name="Sanders M.J."/>
            <person name="van Tonder A."/>
            <person name="Ginger M.L."/>
            <person name="Field M.C."/>
            <person name="Barry J.D."/>
            <person name="Hertz-Fowler C."/>
            <person name="Berriman M."/>
        </authorList>
    </citation>
    <scope>NUCLEOTIDE SEQUENCE</scope>
    <source>
        <strain evidence="1">IL3000</strain>
    </source>
</reference>
<name>G0UPW1_TRYCI</name>
<accession>G0UPW1</accession>
<protein>
    <submittedName>
        <fullName evidence="1">Uncharacterized protein</fullName>
    </submittedName>
</protein>
<dbReference type="AlphaFoldDB" id="G0UPW1"/>
<organism evidence="1">
    <name type="scientific">Trypanosoma congolense (strain IL3000)</name>
    <dbReference type="NCBI Taxonomy" id="1068625"/>
    <lineage>
        <taxon>Eukaryota</taxon>
        <taxon>Discoba</taxon>
        <taxon>Euglenozoa</taxon>
        <taxon>Kinetoplastea</taxon>
        <taxon>Metakinetoplastina</taxon>
        <taxon>Trypanosomatida</taxon>
        <taxon>Trypanosomatidae</taxon>
        <taxon>Trypanosoma</taxon>
        <taxon>Nannomonas</taxon>
    </lineage>
</organism>
<gene>
    <name evidence="1" type="ORF">TCIL3000_7_2320</name>
</gene>
<proteinExistence type="predicted"/>
<sequence>MLKRVEEVKWRKEGQQKLGYTHIFFFVFSYSFTNTHPVISCKNARRAPGTETFFQVGTLFGAHFALHTYDTCQVIKFSVCSSIFLFSLPLNVLDAFIQTGEKK</sequence>